<dbReference type="InterPro" id="IPR033427">
    <property type="entry name" value="DUF5123"/>
</dbReference>
<dbReference type="InterPro" id="IPR013783">
    <property type="entry name" value="Ig-like_fold"/>
</dbReference>
<comment type="caution">
    <text evidence="3">The sequence shown here is derived from an EMBL/GenBank/DDBJ whole genome shotgun (WGS) entry which is preliminary data.</text>
</comment>
<dbReference type="SUPFAM" id="SSF51126">
    <property type="entry name" value="Pectin lyase-like"/>
    <property type="match status" value="1"/>
</dbReference>
<accession>A0A4R0N2C1</accession>
<dbReference type="EMBL" id="SJSM01000014">
    <property type="protein sequence ID" value="TCC92474.1"/>
    <property type="molecule type" value="Genomic_DNA"/>
</dbReference>
<keyword evidence="4" id="KW-1185">Reference proteome</keyword>
<dbReference type="InterPro" id="IPR032530">
    <property type="entry name" value="DUF4957"/>
</dbReference>
<evidence type="ECO:0000259" key="2">
    <source>
        <dbReference type="Pfam" id="PF17161"/>
    </source>
</evidence>
<dbReference type="AlphaFoldDB" id="A0A4R0N2C1"/>
<dbReference type="PROSITE" id="PS51257">
    <property type="entry name" value="PROKAR_LIPOPROTEIN"/>
    <property type="match status" value="1"/>
</dbReference>
<feature type="domain" description="DUF4957" evidence="1">
    <location>
        <begin position="266"/>
        <end position="411"/>
    </location>
</feature>
<name>A0A4R0N2C1_9SPHI</name>
<evidence type="ECO:0000313" key="4">
    <source>
        <dbReference type="Proteomes" id="UP000291117"/>
    </source>
</evidence>
<dbReference type="InterPro" id="IPR036116">
    <property type="entry name" value="FN3_sf"/>
</dbReference>
<reference evidence="3 4" key="1">
    <citation type="submission" date="2019-02" db="EMBL/GenBank/DDBJ databases">
        <title>Pedobacter sp. RP-3-8 sp. nov., isolated from Arctic soil.</title>
        <authorList>
            <person name="Dahal R.H."/>
        </authorList>
    </citation>
    <scope>NUCLEOTIDE SEQUENCE [LARGE SCALE GENOMIC DNA]</scope>
    <source>
        <strain evidence="3 4">RP-3-8</strain>
    </source>
</reference>
<feature type="domain" description="DUF5123" evidence="2">
    <location>
        <begin position="428"/>
        <end position="539"/>
    </location>
</feature>
<dbReference type="Pfam" id="PF16318">
    <property type="entry name" value="DUF4957"/>
    <property type="match status" value="1"/>
</dbReference>
<gene>
    <name evidence="3" type="ORF">EZ444_18915</name>
</gene>
<dbReference type="Proteomes" id="UP000291117">
    <property type="component" value="Unassembled WGS sequence"/>
</dbReference>
<protein>
    <submittedName>
        <fullName evidence="3">DUF5123 domain-containing protein</fullName>
    </submittedName>
</protein>
<dbReference type="InterPro" id="IPR011050">
    <property type="entry name" value="Pectin_lyase_fold/virulence"/>
</dbReference>
<dbReference type="SUPFAM" id="SSF49265">
    <property type="entry name" value="Fibronectin type III"/>
    <property type="match status" value="1"/>
</dbReference>
<dbReference type="InterPro" id="IPR012334">
    <property type="entry name" value="Pectin_lyas_fold"/>
</dbReference>
<dbReference type="Gene3D" id="2.160.20.10">
    <property type="entry name" value="Single-stranded right-handed beta-helix, Pectin lyase-like"/>
    <property type="match status" value="1"/>
</dbReference>
<sequence>MLNSCKMKKHRLYKILTIAVLLMTIGLAVTSCRKMNEWEVDESYNRLFRPSEVLAAVDGVTAKLTFKGKPGINSYIVELSKDSLKFTQIIKTYTTQAVKDGNGYSFVIPDLLDPSTQYSARIKGVDASGGKEESEWAAVAFKTKTEQIMYPVDLADLTTTTAKLKWKIPNQVTHIMIGASKYDISAQEVALGEKVITGLTPATAYSAVLYFNTSIRGTSGFTTISTLPTGPNVVNVGPLDDLAALIQNAANGTVFVLLKGTVYNSDVAVVIPSGVSLTIYGEDAPNKPIVAFNGITLSASTGTLKFENIDLTGYTSGDPTKAKRNYIFNQGAANTTAEINFENCIIRNFVNTPMRLQSTNVITIDKFTINKCLVYDIGDNNANGTYAFINTNGATNGKINNISIKNSTFYKIGLGLIIHNSQPSASLNIESCTFNNTTGNGRIFIDYNAQTIGAFSFNNNIFGKTLSPLASAKGIRYAGTNLVVNNSYVTSDAVLTGNTFAATAYSGLSTQLFSNPDNGNFQIIDNAFAGKATAGDPRWR</sequence>
<organism evidence="3 4">
    <name type="scientific">Pedobacter hiemivivus</name>
    <dbReference type="NCBI Taxonomy" id="2530454"/>
    <lineage>
        <taxon>Bacteria</taxon>
        <taxon>Pseudomonadati</taxon>
        <taxon>Bacteroidota</taxon>
        <taxon>Sphingobacteriia</taxon>
        <taxon>Sphingobacteriales</taxon>
        <taxon>Sphingobacteriaceae</taxon>
        <taxon>Pedobacter</taxon>
    </lineage>
</organism>
<proteinExistence type="predicted"/>
<dbReference type="Pfam" id="PF17161">
    <property type="entry name" value="DUF5123"/>
    <property type="match status" value="1"/>
</dbReference>
<dbReference type="OrthoDB" id="691503at2"/>
<dbReference type="Gene3D" id="2.60.40.10">
    <property type="entry name" value="Immunoglobulins"/>
    <property type="match status" value="1"/>
</dbReference>
<evidence type="ECO:0000259" key="1">
    <source>
        <dbReference type="Pfam" id="PF16318"/>
    </source>
</evidence>
<evidence type="ECO:0000313" key="3">
    <source>
        <dbReference type="EMBL" id="TCC92474.1"/>
    </source>
</evidence>